<feature type="compositionally biased region" description="Basic and acidic residues" evidence="1">
    <location>
        <begin position="59"/>
        <end position="68"/>
    </location>
</feature>
<comment type="caution">
    <text evidence="3">The sequence shown here is derived from an EMBL/GenBank/DDBJ whole genome shotgun (WGS) entry which is preliminary data.</text>
</comment>
<feature type="compositionally biased region" description="Gly residues" evidence="1">
    <location>
        <begin position="658"/>
        <end position="668"/>
    </location>
</feature>
<gene>
    <name evidence="3" type="ORF">Vretifemale_4974</name>
</gene>
<feature type="region of interest" description="Disordered" evidence="1">
    <location>
        <begin position="1"/>
        <end position="83"/>
    </location>
</feature>
<dbReference type="CDD" id="cd16166">
    <property type="entry name" value="OCRE_SUA_like"/>
    <property type="match status" value="1"/>
</dbReference>
<reference evidence="3" key="1">
    <citation type="journal article" date="2021" name="Proc. Natl. Acad. Sci. U.S.A.">
        <title>Three genomes in the algal genus Volvox reveal the fate of a haploid sex-determining region after a transition to homothallism.</title>
        <authorList>
            <person name="Yamamoto K."/>
            <person name="Hamaji T."/>
            <person name="Kawai-Toyooka H."/>
            <person name="Matsuzaki R."/>
            <person name="Takahashi F."/>
            <person name="Nishimura Y."/>
            <person name="Kawachi M."/>
            <person name="Noguchi H."/>
            <person name="Minakuchi Y."/>
            <person name="Umen J.G."/>
            <person name="Toyoda A."/>
            <person name="Nozaki H."/>
        </authorList>
    </citation>
    <scope>NUCLEOTIDE SEQUENCE</scope>
    <source>
        <strain evidence="3">NIES-3786</strain>
    </source>
</reference>
<dbReference type="InterPro" id="IPR035623">
    <property type="entry name" value="SUA-like_OCRE"/>
</dbReference>
<dbReference type="InterPro" id="IPR041591">
    <property type="entry name" value="OCRE"/>
</dbReference>
<evidence type="ECO:0000313" key="3">
    <source>
        <dbReference type="EMBL" id="GIL75120.1"/>
    </source>
</evidence>
<dbReference type="OrthoDB" id="331341at2759"/>
<evidence type="ECO:0000256" key="1">
    <source>
        <dbReference type="SAM" id="MobiDB-lite"/>
    </source>
</evidence>
<feature type="compositionally biased region" description="Basic and acidic residues" evidence="1">
    <location>
        <begin position="473"/>
        <end position="496"/>
    </location>
</feature>
<dbReference type="GO" id="GO:0005682">
    <property type="term" value="C:U5 snRNP"/>
    <property type="evidence" value="ECO:0007669"/>
    <property type="project" value="InterPro"/>
</dbReference>
<feature type="region of interest" description="Disordered" evidence="1">
    <location>
        <begin position="253"/>
        <end position="279"/>
    </location>
</feature>
<evidence type="ECO:0000259" key="2">
    <source>
        <dbReference type="Pfam" id="PF17780"/>
    </source>
</evidence>
<name>A0A8J4C5E5_9CHLO</name>
<sequence>MVSDDPKQPRPTGDAGRQANRDRRVRFVIHSEVRQIPLPEDNIGHADRRRQTILPGEDENSRARRAAADKQLPPEPEGPIRSLDPTLAATRRARIRAEVNRMQLLEDTSMPDDLAAAEEDYDEPEELYNEDGIPIEPFHLRAEREAGYFDAEGNYLEYRLDAEDTDAWLESIMDEHRQVKADPELVARRRRVAVAAAAGLRPGAVVGGAAASAAAALTAAAAGGINISKGRRQRHSAIPGEAAADIATAGGNAAIDDEGDEEGDEDEDDDGPYDMHMLDDTGAELEDDERAVYQKRVADLLQPGETPLDGLRRLGKVMHGGAAATAVARTAAASAATATVRPPAVAADATVATENDGGGGGGDAAVVVGGAVPLISTPVGAARAGLGSLAPVGGDAGGTGASGSMVHRSCGERQRLRKQRREHQVVAGVVAVADPSPQPPPPPPPSPSQHPLQLQVEAGEAGKGEVVAAATELLKRSHTKNERKDEKGVSEGEGGRRAQSGGEVEMEDVDAGGVEALEPLPEPRTTADLRPADAPPSPAARQSVAEATAAAAARRRAPAGQPSEAVREARRQFDYLTSYANLLLSAGMYDVYNSTREQLLRAAQRTLGVDVVRSLTVAGLRPVGQVAAPGKMPTPKRSAASDGGAMAADAGGADGGAGGGGGGGGGANGKRMRLDFNPAEGADGPAGAGKEDELIAEGPGGGGGAAAGSDVANTATATATATSGPGGSARVTRGNAVDMDVDMFGGDEEGEEEEGGSGCGPKGGSARQAAADPGSGCAAGGDADKSLTVDADSPAAAVAAAVAAAAAALPGIGGGGATGPMAMKPQGCPAVAAAAGRQGEEASGGVDAVEGPAGALPDLSGFQLDPDSGYLYSSEMGYYYDTATGLYGDANTGLWYRYVAAEGPLGSGDDEAMGAAAREGRARPSGRFEPVAEQLQPVPEKQGPVG</sequence>
<dbReference type="Pfam" id="PF17780">
    <property type="entry name" value="OCRE"/>
    <property type="match status" value="1"/>
</dbReference>
<feature type="region of interest" description="Disordered" evidence="1">
    <location>
        <begin position="432"/>
        <end position="451"/>
    </location>
</feature>
<feature type="compositionally biased region" description="Pro residues" evidence="1">
    <location>
        <begin position="436"/>
        <end position="448"/>
    </location>
</feature>
<feature type="region of interest" description="Disordered" evidence="1">
    <location>
        <begin position="398"/>
        <end position="423"/>
    </location>
</feature>
<feature type="region of interest" description="Disordered" evidence="1">
    <location>
        <begin position="628"/>
        <end position="647"/>
    </location>
</feature>
<feature type="region of interest" description="Disordered" evidence="1">
    <location>
        <begin position="658"/>
        <end position="781"/>
    </location>
</feature>
<proteinExistence type="predicted"/>
<dbReference type="PANTHER" id="PTHR13138:SF3">
    <property type="entry name" value="CD2 ANTIGEN CYTOPLASMIC TAIL-BINDING PROTEIN 2"/>
    <property type="match status" value="1"/>
</dbReference>
<dbReference type="AlphaFoldDB" id="A0A8J4C5E5"/>
<evidence type="ECO:0000313" key="4">
    <source>
        <dbReference type="Proteomes" id="UP000747110"/>
    </source>
</evidence>
<keyword evidence="4" id="KW-1185">Reference proteome</keyword>
<protein>
    <recommendedName>
        <fullName evidence="2">OCRE domain-containing protein</fullName>
    </recommendedName>
</protein>
<dbReference type="InterPro" id="IPR039905">
    <property type="entry name" value="CD2BP2/Lin1"/>
</dbReference>
<dbReference type="EMBL" id="BNCP01000007">
    <property type="protein sequence ID" value="GIL75120.1"/>
    <property type="molecule type" value="Genomic_DNA"/>
</dbReference>
<feature type="compositionally biased region" description="Acidic residues" evidence="1">
    <location>
        <begin position="739"/>
        <end position="755"/>
    </location>
</feature>
<organism evidence="3 4">
    <name type="scientific">Volvox reticuliferus</name>
    <dbReference type="NCBI Taxonomy" id="1737510"/>
    <lineage>
        <taxon>Eukaryota</taxon>
        <taxon>Viridiplantae</taxon>
        <taxon>Chlorophyta</taxon>
        <taxon>core chlorophytes</taxon>
        <taxon>Chlorophyceae</taxon>
        <taxon>CS clade</taxon>
        <taxon>Chlamydomonadales</taxon>
        <taxon>Volvocaceae</taxon>
        <taxon>Volvox</taxon>
    </lineage>
</organism>
<dbReference type="Proteomes" id="UP000747110">
    <property type="component" value="Unassembled WGS sequence"/>
</dbReference>
<feature type="compositionally biased region" description="Acidic residues" evidence="1">
    <location>
        <begin position="255"/>
        <end position="272"/>
    </location>
</feature>
<feature type="compositionally biased region" description="Low complexity" evidence="1">
    <location>
        <begin position="712"/>
        <end position="722"/>
    </location>
</feature>
<feature type="domain" description="OCRE" evidence="2">
    <location>
        <begin position="860"/>
        <end position="898"/>
    </location>
</feature>
<accession>A0A8J4C5E5</accession>
<feature type="region of interest" description="Disordered" evidence="1">
    <location>
        <begin position="473"/>
        <end position="543"/>
    </location>
</feature>
<feature type="region of interest" description="Disordered" evidence="1">
    <location>
        <begin position="906"/>
        <end position="946"/>
    </location>
</feature>
<dbReference type="PANTHER" id="PTHR13138">
    <property type="entry name" value="PROTEIN LIN1"/>
    <property type="match status" value="1"/>
</dbReference>